<dbReference type="PANTHER" id="PTHR12241:SF147">
    <property type="entry name" value="TUBULIN POLYGLUTAMYLASE TTLL7"/>
    <property type="match status" value="1"/>
</dbReference>
<dbReference type="Proteomes" id="UP000274082">
    <property type="component" value="Chromosome 29"/>
</dbReference>
<dbReference type="GO" id="GO:0015631">
    <property type="term" value="F:tubulin binding"/>
    <property type="evidence" value="ECO:0007669"/>
    <property type="project" value="TreeGrafter"/>
</dbReference>
<keyword evidence="3" id="KW-0067">ATP-binding</keyword>
<evidence type="ECO:0000256" key="2">
    <source>
        <dbReference type="ARBA" id="ARBA00022741"/>
    </source>
</evidence>
<name>A0A3S7X261_LEIDO</name>
<dbReference type="VEuPathDB" id="TriTrypDB:LdBPK_290270.1"/>
<dbReference type="GO" id="GO:0000226">
    <property type="term" value="P:microtubule cytoskeleton organization"/>
    <property type="evidence" value="ECO:0007669"/>
    <property type="project" value="TreeGrafter"/>
</dbReference>
<protein>
    <submittedName>
        <fullName evidence="5">Tubulin-tyrosine ligase family, putative</fullName>
    </submittedName>
</protein>
<dbReference type="GO" id="GO:0005524">
    <property type="term" value="F:ATP binding"/>
    <property type="evidence" value="ECO:0007669"/>
    <property type="project" value="UniProtKB-KW"/>
</dbReference>
<dbReference type="GO" id="GO:0036064">
    <property type="term" value="C:ciliary basal body"/>
    <property type="evidence" value="ECO:0007669"/>
    <property type="project" value="TreeGrafter"/>
</dbReference>
<evidence type="ECO:0000313" key="6">
    <source>
        <dbReference type="Proteomes" id="UP000274082"/>
    </source>
</evidence>
<gene>
    <name evidence="5" type="ORF">LdCL_290007500</name>
</gene>
<dbReference type="VEuPathDB" id="TriTrypDB:LdCL_290007500"/>
<keyword evidence="6" id="KW-1185">Reference proteome</keyword>
<dbReference type="VEuPathDB" id="TriTrypDB:LDHU3_29.0360"/>
<keyword evidence="2" id="KW-0547">Nucleotide-binding</keyword>
<dbReference type="AlphaFoldDB" id="A0A3S7X261"/>
<dbReference type="OrthoDB" id="202825at2759"/>
<keyword evidence="1 5" id="KW-0436">Ligase</keyword>
<organism evidence="5 6">
    <name type="scientific">Leishmania donovani</name>
    <dbReference type="NCBI Taxonomy" id="5661"/>
    <lineage>
        <taxon>Eukaryota</taxon>
        <taxon>Discoba</taxon>
        <taxon>Euglenozoa</taxon>
        <taxon>Kinetoplastea</taxon>
        <taxon>Metakinetoplastina</taxon>
        <taxon>Trypanosomatida</taxon>
        <taxon>Trypanosomatidae</taxon>
        <taxon>Leishmaniinae</taxon>
        <taxon>Leishmania</taxon>
    </lineage>
</organism>
<dbReference type="EMBL" id="CP029528">
    <property type="protein sequence ID" value="AYU80512.1"/>
    <property type="molecule type" value="Genomic_DNA"/>
</dbReference>
<dbReference type="Gene3D" id="3.30.470.20">
    <property type="entry name" value="ATP-grasp fold, B domain"/>
    <property type="match status" value="1"/>
</dbReference>
<evidence type="ECO:0000256" key="4">
    <source>
        <dbReference type="SAM" id="MobiDB-lite"/>
    </source>
</evidence>
<evidence type="ECO:0000256" key="1">
    <source>
        <dbReference type="ARBA" id="ARBA00022598"/>
    </source>
</evidence>
<evidence type="ECO:0000256" key="3">
    <source>
        <dbReference type="ARBA" id="ARBA00022840"/>
    </source>
</evidence>
<proteinExistence type="predicted"/>
<dbReference type="GO" id="GO:0070740">
    <property type="term" value="F:tubulin-glutamic acid ligase activity"/>
    <property type="evidence" value="ECO:0007669"/>
    <property type="project" value="TreeGrafter"/>
</dbReference>
<dbReference type="InterPro" id="IPR004344">
    <property type="entry name" value="TTL/TTLL_fam"/>
</dbReference>
<dbReference type="Pfam" id="PF03133">
    <property type="entry name" value="TTL"/>
    <property type="match status" value="3"/>
</dbReference>
<evidence type="ECO:0000313" key="5">
    <source>
        <dbReference type="EMBL" id="AYU80512.1"/>
    </source>
</evidence>
<feature type="region of interest" description="Disordered" evidence="4">
    <location>
        <begin position="389"/>
        <end position="409"/>
    </location>
</feature>
<accession>A0A3S7X261</accession>
<dbReference type="PROSITE" id="PS51221">
    <property type="entry name" value="TTL"/>
    <property type="match status" value="1"/>
</dbReference>
<dbReference type="PANTHER" id="PTHR12241">
    <property type="entry name" value="TUBULIN POLYGLUTAMYLASE"/>
    <property type="match status" value="1"/>
</dbReference>
<sequence length="617" mass="68317">MCFSPSPCLSRCRGHLVLLHKRMRAHEEKHTHMHHAQHPPPVPSAGGLLREPSGGVVIDCRSTRYHVVRAAARMVEWTVYDTDTEEHPPPLFHGVSLESPERVATPPHAPQVLWVDKSVVRSRVAELACYQRLNHYAAMNVIARKALLFRRLMQLSRLQSADCARSKRPGGGAAVDGTNRAESTLERFLALSVPASFSSLTDLGRLAAFRRELAEHASPSSEARPVFFIIKPNTGCEGRGIRLTTSPEADLTEAERRDQKRECVVQLYVDRPLLMGGRKFDLRLYVLLVATVPRQQSRRSTATPAASRDVPTISKPAVNESYSNSTAVPRDVQGVELYVHREGLVRVCAKPYAAPTDGNCGDASRHLTNYAVNRTSSLYVPAVHDDGAEPHVDVGVSPGQPRAPADREDSNKQSLAAFASFIESLQVPGGWPRVRRSLDECITLTILSGVEVLRRELIGAGGTRGYRADGRSCFELLGFDVMLREADLHPVLMEVNHSPSLFCDTAFDFAVKSAVLRDTFRLLETHIPPWGQHEGNPQRYEACMQGDAKAWMEERADMLMRGTAAEPFGFRRLLPHYSAGCGTGDTERIGDGADIDDWLPAERAAQQRMVELSRRLP</sequence>
<reference evidence="5 6" key="1">
    <citation type="journal article" date="2018" name="Sci. Rep.">
        <title>A complete Leishmania donovani reference genome identifies novel genetic variations associated with virulence.</title>
        <authorList>
            <person name="Lypaczewski P."/>
            <person name="Hoshizaki J."/>
            <person name="Zhang W.-W."/>
            <person name="McCall L.-I."/>
            <person name="Torcivia-Rodriguez J."/>
            <person name="Simonyan V."/>
            <person name="Kaur A."/>
            <person name="Dewar K."/>
            <person name="Matlashewski G."/>
        </authorList>
    </citation>
    <scope>NUCLEOTIDE SEQUENCE [LARGE SCALE GENOMIC DNA]</scope>
    <source>
        <strain evidence="5 6">LdCL</strain>
    </source>
</reference>